<dbReference type="AlphaFoldDB" id="A0A2W5A1S4"/>
<sequence length="122" mass="13374">MAYALDEKYEVETDVKPARAFNAAVEHYDLMREIVKQIALGNDTAAGPRGGVGRYSLAVKDGETTLMFSSETTIRPVASITQNGVSHVPPLHNIPAEHHQACMDDLKSELIRVRNALVFKPA</sequence>
<accession>A0A2W5A1S4</accession>
<dbReference type="EMBL" id="QFNK01000123">
    <property type="protein sequence ID" value="PZO86409.1"/>
    <property type="molecule type" value="Genomic_DNA"/>
</dbReference>
<dbReference type="Proteomes" id="UP000249557">
    <property type="component" value="Unassembled WGS sequence"/>
</dbReference>
<gene>
    <name evidence="1" type="ORF">DI626_06745</name>
</gene>
<protein>
    <submittedName>
        <fullName evidence="1">Uncharacterized protein</fullName>
    </submittedName>
</protein>
<evidence type="ECO:0000313" key="1">
    <source>
        <dbReference type="EMBL" id="PZO86409.1"/>
    </source>
</evidence>
<comment type="caution">
    <text evidence="1">The sequence shown here is derived from an EMBL/GenBank/DDBJ whole genome shotgun (WGS) entry which is preliminary data.</text>
</comment>
<proteinExistence type="predicted"/>
<reference evidence="1 2" key="1">
    <citation type="submission" date="2017-08" db="EMBL/GenBank/DDBJ databases">
        <title>Infants hospitalized years apart are colonized by the same room-sourced microbial strains.</title>
        <authorList>
            <person name="Brooks B."/>
            <person name="Olm M.R."/>
            <person name="Firek B.A."/>
            <person name="Baker R."/>
            <person name="Thomas B.C."/>
            <person name="Morowitz M.J."/>
            <person name="Banfield J.F."/>
        </authorList>
    </citation>
    <scope>NUCLEOTIDE SEQUENCE [LARGE SCALE GENOMIC DNA]</scope>
    <source>
        <strain evidence="1">S2_018_000_R2_104</strain>
    </source>
</reference>
<evidence type="ECO:0000313" key="2">
    <source>
        <dbReference type="Proteomes" id="UP000249557"/>
    </source>
</evidence>
<name>A0A2W5A1S4_9BACT</name>
<organism evidence="1 2">
    <name type="scientific">Micavibrio aeruginosavorus</name>
    <dbReference type="NCBI Taxonomy" id="349221"/>
    <lineage>
        <taxon>Bacteria</taxon>
        <taxon>Pseudomonadati</taxon>
        <taxon>Bdellovibrionota</taxon>
        <taxon>Bdellovibrionia</taxon>
        <taxon>Bdellovibrionales</taxon>
        <taxon>Pseudobdellovibrionaceae</taxon>
        <taxon>Micavibrio</taxon>
    </lineage>
</organism>